<name>A0ABN8PVB4_9CNID</name>
<keyword evidence="2" id="KW-1003">Cell membrane</keyword>
<dbReference type="CDD" id="cd00637">
    <property type="entry name" value="7tm_classA_rhodopsin-like"/>
    <property type="match status" value="1"/>
</dbReference>
<evidence type="ECO:0000256" key="5">
    <source>
        <dbReference type="ARBA" id="ARBA00023040"/>
    </source>
</evidence>
<evidence type="ECO:0000259" key="11">
    <source>
        <dbReference type="PROSITE" id="PS50262"/>
    </source>
</evidence>
<dbReference type="PANTHER" id="PTHR24248">
    <property type="entry name" value="ADRENERGIC RECEPTOR-RELATED G-PROTEIN COUPLED RECEPTOR"/>
    <property type="match status" value="1"/>
</dbReference>
<dbReference type="SMART" id="SM01381">
    <property type="entry name" value="7TM_GPCR_Srsx"/>
    <property type="match status" value="1"/>
</dbReference>
<evidence type="ECO:0000313" key="13">
    <source>
        <dbReference type="Proteomes" id="UP001159405"/>
    </source>
</evidence>
<organism evidence="12 13">
    <name type="scientific">Porites lobata</name>
    <dbReference type="NCBI Taxonomy" id="104759"/>
    <lineage>
        <taxon>Eukaryota</taxon>
        <taxon>Metazoa</taxon>
        <taxon>Cnidaria</taxon>
        <taxon>Anthozoa</taxon>
        <taxon>Hexacorallia</taxon>
        <taxon>Scleractinia</taxon>
        <taxon>Fungiina</taxon>
        <taxon>Poritidae</taxon>
        <taxon>Porites</taxon>
    </lineage>
</organism>
<evidence type="ECO:0000256" key="8">
    <source>
        <dbReference type="ARBA" id="ARBA00023224"/>
    </source>
</evidence>
<keyword evidence="3 9" id="KW-0812">Transmembrane</keyword>
<dbReference type="SUPFAM" id="SSF81321">
    <property type="entry name" value="Family A G protein-coupled receptor-like"/>
    <property type="match status" value="4"/>
</dbReference>
<accession>A0ABN8PVB4</accession>
<evidence type="ECO:0000313" key="12">
    <source>
        <dbReference type="EMBL" id="CAH3150176.1"/>
    </source>
</evidence>
<evidence type="ECO:0000256" key="7">
    <source>
        <dbReference type="ARBA" id="ARBA00023170"/>
    </source>
</evidence>
<dbReference type="Proteomes" id="UP001159405">
    <property type="component" value="Unassembled WGS sequence"/>
</dbReference>
<feature type="transmembrane region" description="Helical" evidence="10">
    <location>
        <begin position="62"/>
        <end position="85"/>
    </location>
</feature>
<evidence type="ECO:0000256" key="1">
    <source>
        <dbReference type="ARBA" id="ARBA00004651"/>
    </source>
</evidence>
<dbReference type="PROSITE" id="PS50262">
    <property type="entry name" value="G_PROTEIN_RECEP_F1_2"/>
    <property type="match status" value="3"/>
</dbReference>
<feature type="transmembrane region" description="Helical" evidence="10">
    <location>
        <begin position="6"/>
        <end position="27"/>
    </location>
</feature>
<keyword evidence="7 9" id="KW-0675">Receptor</keyword>
<keyword evidence="5 9" id="KW-0297">G-protein coupled receptor</keyword>
<dbReference type="InterPro" id="IPR000276">
    <property type="entry name" value="GPCR_Rhodpsn"/>
</dbReference>
<feature type="transmembrane region" description="Helical" evidence="10">
    <location>
        <begin position="786"/>
        <end position="808"/>
    </location>
</feature>
<dbReference type="PROSITE" id="PS00237">
    <property type="entry name" value="G_PROTEIN_RECEP_F1_1"/>
    <property type="match status" value="2"/>
</dbReference>
<dbReference type="PRINTS" id="PR00237">
    <property type="entry name" value="GPCRRHODOPSN"/>
</dbReference>
<gene>
    <name evidence="12" type="ORF">PLOB_00047290</name>
</gene>
<feature type="transmembrane region" description="Helical" evidence="10">
    <location>
        <begin position="483"/>
        <end position="502"/>
    </location>
</feature>
<feature type="transmembrane region" description="Helical" evidence="10">
    <location>
        <begin position="523"/>
        <end position="544"/>
    </location>
</feature>
<feature type="domain" description="G-protein coupled receptors family 1 profile" evidence="11">
    <location>
        <begin position="212"/>
        <end position="581"/>
    </location>
</feature>
<dbReference type="EMBL" id="CALNXK010000088">
    <property type="protein sequence ID" value="CAH3150176.1"/>
    <property type="molecule type" value="Genomic_DNA"/>
</dbReference>
<evidence type="ECO:0000256" key="10">
    <source>
        <dbReference type="SAM" id="Phobius"/>
    </source>
</evidence>
<keyword evidence="4 10" id="KW-1133">Transmembrane helix</keyword>
<evidence type="ECO:0000256" key="4">
    <source>
        <dbReference type="ARBA" id="ARBA00022989"/>
    </source>
</evidence>
<feature type="domain" description="G-protein coupled receptors family 1 profile" evidence="11">
    <location>
        <begin position="666"/>
        <end position="861"/>
    </location>
</feature>
<sequence length="861" mass="96767">SFFTFIFRGFLMVASISILVFCQIAVYREARAQMRKIKSQQVSKKAREVFFKEKKAMNTTTIIIGVVLFSFLPMMLLRSFFISLLSSPATKLVKEYACRSLMLCNSACNPLIYCARNREFRKAFKRLLRRRSLLGIVLSEYPDKSHNFRNFIFMTMNSSSNSSKQISPLDFCSNVLDWMPEWKPTYLTTPVTASLIFLSVINLLVSPCSILLNVLVIVAVKTSPRLKSNHHILLASLAGTDLLTGAISQPLLIAEEIYLLKGSSLNSYSFCFLRNVSAITGMTPVIASLQHLALLSIERYLAITYPFNLKEGGSLMGLNRYSFFKSSPSVRHSPVQNKHHHESILQWMARLSNCKALSMNSSKQISQSDFSCSPYVHDGMPEWHPSHLTTLVTASIIFISVINLIVSPCTMVLNALVIIAVKTSPRLKSNYHILLASLAGTDLMTGALAQPPVVAGEIYRLSGNSAHFYKVCLLNNISRITGVYFVTASILHLMLLSVERYMRKIKSQQVSKEAKEVFLKEKKAMNTTTVIIGVVLFSFLPIILQRFMFISLLSSPATKLVTEYACRSLMLCNSVCNPLIYCARNREFRKAFGRLLRRQDSDMRYCCIPSLKMTNSSKQISQLDVCNYVYDGMPDWLPAYLTTPVTVSLIFLSVINLLMSACTIFLNVLVMISVKTSSRLKTNCNMLLASLAGTDLMTGAIGQPLTVAKQIHRLGGSSVDSYSVCLLEGAITITSVTASIQHLALLSIERYLAIMHPYKYPEIITKHRLVAKTFLKEKKALNTTRIVIGVVLLSFVPLFLFRLFMMPFLSSPAMKFVMEYAFRSLALCNSVCNPLIYCARNKEFRKAFKRLLCKQSHLQPN</sequence>
<feature type="domain" description="G-protein coupled receptors family 1 profile" evidence="11">
    <location>
        <begin position="1"/>
        <end position="113"/>
    </location>
</feature>
<evidence type="ECO:0000256" key="6">
    <source>
        <dbReference type="ARBA" id="ARBA00023136"/>
    </source>
</evidence>
<keyword evidence="8 9" id="KW-0807">Transducer</keyword>
<evidence type="ECO:0000256" key="3">
    <source>
        <dbReference type="ARBA" id="ARBA00022692"/>
    </source>
</evidence>
<feature type="transmembrane region" description="Helical" evidence="10">
    <location>
        <begin position="645"/>
        <end position="672"/>
    </location>
</feature>
<feature type="transmembrane region" description="Helical" evidence="10">
    <location>
        <begin position="391"/>
        <end position="419"/>
    </location>
</feature>
<reference evidence="12 13" key="1">
    <citation type="submission" date="2022-05" db="EMBL/GenBank/DDBJ databases">
        <authorList>
            <consortium name="Genoscope - CEA"/>
            <person name="William W."/>
        </authorList>
    </citation>
    <scope>NUCLEOTIDE SEQUENCE [LARGE SCALE GENOMIC DNA]</scope>
</reference>
<keyword evidence="6 10" id="KW-0472">Membrane</keyword>
<dbReference type="PANTHER" id="PTHR24248:SF192">
    <property type="entry name" value="G-PROTEIN COUPLED RECEPTORS FAMILY 1 PROFILE DOMAIN-CONTAINING PROTEIN"/>
    <property type="match status" value="1"/>
</dbReference>
<comment type="subcellular location">
    <subcellularLocation>
        <location evidence="1">Cell membrane</location>
        <topology evidence="1">Multi-pass membrane protein</topology>
    </subcellularLocation>
</comment>
<protein>
    <recommendedName>
        <fullName evidence="11">G-protein coupled receptors family 1 profile domain-containing protein</fullName>
    </recommendedName>
</protein>
<feature type="non-terminal residue" evidence="12">
    <location>
        <position position="1"/>
    </location>
</feature>
<dbReference type="Pfam" id="PF00001">
    <property type="entry name" value="7tm_1"/>
    <property type="match status" value="4"/>
</dbReference>
<feature type="transmembrane region" description="Helical" evidence="10">
    <location>
        <begin position="820"/>
        <end position="839"/>
    </location>
</feature>
<evidence type="ECO:0000256" key="2">
    <source>
        <dbReference type="ARBA" id="ARBA00022475"/>
    </source>
</evidence>
<comment type="similarity">
    <text evidence="9">Belongs to the G-protein coupled receptor 1 family.</text>
</comment>
<keyword evidence="13" id="KW-1185">Reference proteome</keyword>
<proteinExistence type="inferred from homology"/>
<feature type="transmembrane region" description="Helical" evidence="10">
    <location>
        <begin position="195"/>
        <end position="220"/>
    </location>
</feature>
<evidence type="ECO:0000256" key="9">
    <source>
        <dbReference type="RuleBase" id="RU000688"/>
    </source>
</evidence>
<dbReference type="InterPro" id="IPR017452">
    <property type="entry name" value="GPCR_Rhodpsn_7TM"/>
</dbReference>
<comment type="caution">
    <text evidence="12">The sequence shown here is derived from an EMBL/GenBank/DDBJ whole genome shotgun (WGS) entry which is preliminary data.</text>
</comment>
<dbReference type="Gene3D" id="1.20.1070.10">
    <property type="entry name" value="Rhodopsin 7-helix transmembrane proteins"/>
    <property type="match status" value="6"/>
</dbReference>